<dbReference type="STRING" id="52247.A0A4T0X4W2"/>
<feature type="compositionally biased region" description="Basic residues" evidence="1">
    <location>
        <begin position="73"/>
        <end position="83"/>
    </location>
</feature>
<comment type="caution">
    <text evidence="3">The sequence shown here is derived from an EMBL/GenBank/DDBJ whole genome shotgun (WGS) entry which is preliminary data.</text>
</comment>
<evidence type="ECO:0000313" key="4">
    <source>
        <dbReference type="Proteomes" id="UP000307173"/>
    </source>
</evidence>
<feature type="region of interest" description="Disordered" evidence="1">
    <location>
        <begin position="1"/>
        <end position="104"/>
    </location>
</feature>
<proteinExistence type="predicted"/>
<name>A0A4T0X4W2_9ASCO</name>
<dbReference type="OrthoDB" id="4096351at2759"/>
<dbReference type="Pfam" id="PF13921">
    <property type="entry name" value="Myb_DNA-bind_6"/>
    <property type="match status" value="1"/>
</dbReference>
<keyword evidence="4" id="KW-1185">Reference proteome</keyword>
<evidence type="ECO:0000256" key="1">
    <source>
        <dbReference type="SAM" id="MobiDB-lite"/>
    </source>
</evidence>
<feature type="compositionally biased region" description="Low complexity" evidence="1">
    <location>
        <begin position="311"/>
        <end position="322"/>
    </location>
</feature>
<feature type="region of interest" description="Disordered" evidence="1">
    <location>
        <begin position="127"/>
        <end position="147"/>
    </location>
</feature>
<sequence length="346" mass="39533">MSTENGYGRQESGVSETANDAGLENPIVANATADADADADNEAEKLLEDDEEEDTESAGNGLLESLTTDVAKYHKKVEKKAGKKGKEEVGVDMGAAELDDATVVADKEGEKKEITDSTIRKRVGEDSDNYEDYNESDTNVEKRKKSSKKQRLDRKVVEWSKEEDDAIVYYKEEMKYSWKRIEELLESKHSWQAIQMRYLRNHKSRNEDWSKFMEVKLINAVRKDWENRWRRISAELGKHFTPERCLAKNIDICKKIETDYYTQVFQNKEFKNAYLNPLHDIKDPEQHKKLLLVYMGLDSISYEDEPDAAEAVEATEAAAKAAESSEKSEELPQASPETATDTHNLE</sequence>
<reference evidence="3 4" key="1">
    <citation type="journal article" date="2019" name="Front. Genet.">
        <title>Whole-Genome Sequencing of the Opportunistic Yeast Pathogen Candida inconspicua Uncovers Its Hybrid Origin.</title>
        <authorList>
            <person name="Mixao V."/>
            <person name="Hansen A.P."/>
            <person name="Saus E."/>
            <person name="Boekhout T."/>
            <person name="Lass-Florl C."/>
            <person name="Gabaldon T."/>
        </authorList>
    </citation>
    <scope>NUCLEOTIDE SEQUENCE [LARGE SCALE GENOMIC DNA]</scope>
    <source>
        <strain evidence="3 4">CBS 180</strain>
    </source>
</reference>
<protein>
    <recommendedName>
        <fullName evidence="2">Myb-like domain-containing protein</fullName>
    </recommendedName>
</protein>
<dbReference type="PROSITE" id="PS50090">
    <property type="entry name" value="MYB_LIKE"/>
    <property type="match status" value="1"/>
</dbReference>
<accession>A0A4T0X4W2</accession>
<dbReference type="AlphaFoldDB" id="A0A4T0X4W2"/>
<evidence type="ECO:0000313" key="3">
    <source>
        <dbReference type="EMBL" id="TID30325.1"/>
    </source>
</evidence>
<dbReference type="Proteomes" id="UP000307173">
    <property type="component" value="Unassembled WGS sequence"/>
</dbReference>
<feature type="compositionally biased region" description="Acidic residues" evidence="1">
    <location>
        <begin position="35"/>
        <end position="56"/>
    </location>
</feature>
<gene>
    <name evidence="3" type="ORF">CANINC_001112</name>
</gene>
<evidence type="ECO:0000259" key="2">
    <source>
        <dbReference type="PROSITE" id="PS50090"/>
    </source>
</evidence>
<feature type="domain" description="Myb-like" evidence="2">
    <location>
        <begin position="151"/>
        <end position="213"/>
    </location>
</feature>
<organism evidence="3 4">
    <name type="scientific">Pichia inconspicua</name>
    <dbReference type="NCBI Taxonomy" id="52247"/>
    <lineage>
        <taxon>Eukaryota</taxon>
        <taxon>Fungi</taxon>
        <taxon>Dikarya</taxon>
        <taxon>Ascomycota</taxon>
        <taxon>Saccharomycotina</taxon>
        <taxon>Pichiomycetes</taxon>
        <taxon>Pichiales</taxon>
        <taxon>Pichiaceae</taxon>
        <taxon>Pichia</taxon>
    </lineage>
</organism>
<feature type="compositionally biased region" description="Polar residues" evidence="1">
    <location>
        <begin position="335"/>
        <end position="346"/>
    </location>
</feature>
<dbReference type="SMART" id="SM00717">
    <property type="entry name" value="SANT"/>
    <property type="match status" value="2"/>
</dbReference>
<dbReference type="InterPro" id="IPR001005">
    <property type="entry name" value="SANT/Myb"/>
</dbReference>
<feature type="region of interest" description="Disordered" evidence="1">
    <location>
        <begin position="306"/>
        <end position="346"/>
    </location>
</feature>
<dbReference type="EMBL" id="SELW01000165">
    <property type="protein sequence ID" value="TID30325.1"/>
    <property type="molecule type" value="Genomic_DNA"/>
</dbReference>